<keyword evidence="1" id="KW-0812">Transmembrane</keyword>
<keyword evidence="1" id="KW-1133">Transmembrane helix</keyword>
<proteinExistence type="predicted"/>
<protein>
    <submittedName>
        <fullName evidence="2">Uncharacterized protein</fullName>
    </submittedName>
</protein>
<evidence type="ECO:0000313" key="2">
    <source>
        <dbReference type="EMBL" id="PUU84178.1"/>
    </source>
</evidence>
<gene>
    <name evidence="2" type="ORF">B9Z19DRAFT_1070749</name>
</gene>
<comment type="caution">
    <text evidence="2">The sequence shown here is derived from an EMBL/GenBank/DDBJ whole genome shotgun (WGS) entry which is preliminary data.</text>
</comment>
<name>A0A2T7A8W8_TUBBO</name>
<sequence>MVMTDVYMKIKTLSSVVQQSPHISTPIHTCLLITLSIPQRNKRKETFCVIPEQKKCIRKTSFISILSMLSILISVHQLNTFFNLCAFMKQKKLWHAEQHFQHAWVSNDRGRCLQEKFWHQPYGGTAPKFCMFYKRGLLPLPPVEHTELRGYTSVE</sequence>
<evidence type="ECO:0000313" key="3">
    <source>
        <dbReference type="Proteomes" id="UP000244722"/>
    </source>
</evidence>
<evidence type="ECO:0000256" key="1">
    <source>
        <dbReference type="SAM" id="Phobius"/>
    </source>
</evidence>
<dbReference type="Proteomes" id="UP000244722">
    <property type="component" value="Unassembled WGS sequence"/>
</dbReference>
<keyword evidence="1" id="KW-0472">Membrane</keyword>
<dbReference type="AlphaFoldDB" id="A0A2T7A8W8"/>
<dbReference type="EMBL" id="NESQ01000003">
    <property type="protein sequence ID" value="PUU84178.1"/>
    <property type="molecule type" value="Genomic_DNA"/>
</dbReference>
<accession>A0A2T7A8W8</accession>
<keyword evidence="3" id="KW-1185">Reference proteome</keyword>
<reference evidence="2 3" key="1">
    <citation type="submission" date="2017-04" db="EMBL/GenBank/DDBJ databases">
        <title>Draft genome sequence of Tuber borchii Vittad., a whitish edible truffle.</title>
        <authorList>
            <consortium name="DOE Joint Genome Institute"/>
            <person name="Murat C."/>
            <person name="Kuo A."/>
            <person name="Barry K.W."/>
            <person name="Clum A."/>
            <person name="Dockter R.B."/>
            <person name="Fauchery L."/>
            <person name="Iotti M."/>
            <person name="Kohler A."/>
            <person name="Labutti K."/>
            <person name="Lindquist E.A."/>
            <person name="Lipzen A."/>
            <person name="Ohm R.A."/>
            <person name="Wang M."/>
            <person name="Grigoriev I.V."/>
            <person name="Zambonelli A."/>
            <person name="Martin F.M."/>
        </authorList>
    </citation>
    <scope>NUCLEOTIDE SEQUENCE [LARGE SCALE GENOMIC DNA]</scope>
    <source>
        <strain evidence="2 3">Tbo3840</strain>
    </source>
</reference>
<organism evidence="2 3">
    <name type="scientific">Tuber borchii</name>
    <name type="common">White truffle</name>
    <dbReference type="NCBI Taxonomy" id="42251"/>
    <lineage>
        <taxon>Eukaryota</taxon>
        <taxon>Fungi</taxon>
        <taxon>Dikarya</taxon>
        <taxon>Ascomycota</taxon>
        <taxon>Pezizomycotina</taxon>
        <taxon>Pezizomycetes</taxon>
        <taxon>Pezizales</taxon>
        <taxon>Tuberaceae</taxon>
        <taxon>Tuber</taxon>
    </lineage>
</organism>
<feature type="transmembrane region" description="Helical" evidence="1">
    <location>
        <begin position="62"/>
        <end position="82"/>
    </location>
</feature>